<dbReference type="RefSeq" id="WP_168887023.1">
    <property type="nucleotide sequence ID" value="NZ_JABAHY010000004.1"/>
</dbReference>
<evidence type="ECO:0000313" key="1">
    <source>
        <dbReference type="EMBL" id="NLS09518.1"/>
    </source>
</evidence>
<dbReference type="InterPro" id="IPR012675">
    <property type="entry name" value="Beta-grasp_dom_sf"/>
</dbReference>
<protein>
    <submittedName>
        <fullName evidence="1">MoaD/ThiS family protein</fullName>
    </submittedName>
</protein>
<comment type="caution">
    <text evidence="1">The sequence shown here is derived from an EMBL/GenBank/DDBJ whole genome shotgun (WGS) entry which is preliminary data.</text>
</comment>
<dbReference type="InterPro" id="IPR016155">
    <property type="entry name" value="Mopterin_synth/thiamin_S_b"/>
</dbReference>
<organism evidence="1 2">
    <name type="scientific">Nesterenkonia sedimenti</name>
    <dbReference type="NCBI Taxonomy" id="1463632"/>
    <lineage>
        <taxon>Bacteria</taxon>
        <taxon>Bacillati</taxon>
        <taxon>Actinomycetota</taxon>
        <taxon>Actinomycetes</taxon>
        <taxon>Micrococcales</taxon>
        <taxon>Micrococcaceae</taxon>
        <taxon>Nesterenkonia</taxon>
    </lineage>
</organism>
<dbReference type="Proteomes" id="UP000523139">
    <property type="component" value="Unassembled WGS sequence"/>
</dbReference>
<proteinExistence type="predicted"/>
<name>A0A7X8YDC5_9MICC</name>
<dbReference type="InterPro" id="IPR003749">
    <property type="entry name" value="ThiS/MoaD-like"/>
</dbReference>
<keyword evidence="2" id="KW-1185">Reference proteome</keyword>
<sequence>MSTLTIRLYAAAADAAGTHELTVQLEKPSRPLAEVLEELSQRGESLQRVCRQSSFLVNGTRTPVEKGTVAAGDVVDVLPPFAGG</sequence>
<dbReference type="Gene3D" id="3.10.20.30">
    <property type="match status" value="1"/>
</dbReference>
<dbReference type="CDD" id="cd17040">
    <property type="entry name" value="Ubl_MoaD_like"/>
    <property type="match status" value="1"/>
</dbReference>
<accession>A0A7X8YDC5</accession>
<gene>
    <name evidence="1" type="ORF">HGQ17_05745</name>
</gene>
<evidence type="ECO:0000313" key="2">
    <source>
        <dbReference type="Proteomes" id="UP000523139"/>
    </source>
</evidence>
<dbReference type="Pfam" id="PF02597">
    <property type="entry name" value="ThiS"/>
    <property type="match status" value="1"/>
</dbReference>
<dbReference type="EMBL" id="JABAHY010000004">
    <property type="protein sequence ID" value="NLS09518.1"/>
    <property type="molecule type" value="Genomic_DNA"/>
</dbReference>
<dbReference type="SUPFAM" id="SSF54285">
    <property type="entry name" value="MoaD/ThiS"/>
    <property type="match status" value="1"/>
</dbReference>
<reference evidence="1 2" key="1">
    <citation type="submission" date="2020-04" db="EMBL/GenBank/DDBJ databases">
        <title>Nesterenkonia sp. nov., isolated from marine sediment.</title>
        <authorList>
            <person name="Zhang G."/>
        </authorList>
    </citation>
    <scope>NUCLEOTIDE SEQUENCE [LARGE SCALE GENOMIC DNA]</scope>
    <source>
        <strain evidence="1 2">MY13</strain>
    </source>
</reference>
<dbReference type="AlphaFoldDB" id="A0A7X8YDC5"/>